<dbReference type="RefSeq" id="WP_117302913.1">
    <property type="nucleotide sequence ID" value="NZ_QVQT02000007.1"/>
</dbReference>
<dbReference type="InterPro" id="IPR050128">
    <property type="entry name" value="Sulfate_adenylyltrnsfr_sub2"/>
</dbReference>
<dbReference type="OrthoDB" id="9774475at2"/>
<keyword evidence="3" id="KW-1185">Reference proteome</keyword>
<name>A0A372IK39_9BACT</name>
<feature type="domain" description="Phosphoadenosine phosphosulphate reductase" evidence="1">
    <location>
        <begin position="107"/>
        <end position="201"/>
    </location>
</feature>
<comment type="caution">
    <text evidence="2">The sequence shown here is derived from an EMBL/GenBank/DDBJ whole genome shotgun (WGS) entry which is preliminary data.</text>
</comment>
<dbReference type="InterPro" id="IPR014729">
    <property type="entry name" value="Rossmann-like_a/b/a_fold"/>
</dbReference>
<evidence type="ECO:0000313" key="3">
    <source>
        <dbReference type="Proteomes" id="UP000264702"/>
    </source>
</evidence>
<dbReference type="EMBL" id="QVQT01000007">
    <property type="protein sequence ID" value="RFU15109.1"/>
    <property type="molecule type" value="Genomic_DNA"/>
</dbReference>
<dbReference type="InterPro" id="IPR002500">
    <property type="entry name" value="PAPS_reduct_dom"/>
</dbReference>
<evidence type="ECO:0000313" key="2">
    <source>
        <dbReference type="EMBL" id="RFU15109.1"/>
    </source>
</evidence>
<organism evidence="2 3">
    <name type="scientific">Paracidobacterium acidisoli</name>
    <dbReference type="NCBI Taxonomy" id="2303751"/>
    <lineage>
        <taxon>Bacteria</taxon>
        <taxon>Pseudomonadati</taxon>
        <taxon>Acidobacteriota</taxon>
        <taxon>Terriglobia</taxon>
        <taxon>Terriglobales</taxon>
        <taxon>Acidobacteriaceae</taxon>
        <taxon>Paracidobacterium</taxon>
    </lineage>
</organism>
<gene>
    <name evidence="2" type="ORF">D0Y96_18375</name>
</gene>
<reference evidence="2 3" key="1">
    <citation type="submission" date="2018-08" db="EMBL/GenBank/DDBJ databases">
        <title>Acidipila sp. 4G-K13, an acidobacterium isolated from forest soil.</title>
        <authorList>
            <person name="Gao Z.-H."/>
            <person name="Qiu L.-H."/>
        </authorList>
    </citation>
    <scope>NUCLEOTIDE SEQUENCE [LARGE SCALE GENOMIC DNA]</scope>
    <source>
        <strain evidence="2 3">4G-K13</strain>
    </source>
</reference>
<dbReference type="SUPFAM" id="SSF52402">
    <property type="entry name" value="Adenine nucleotide alpha hydrolases-like"/>
    <property type="match status" value="1"/>
</dbReference>
<dbReference type="Gene3D" id="3.40.50.620">
    <property type="entry name" value="HUPs"/>
    <property type="match status" value="1"/>
</dbReference>
<accession>A0A372IK39</accession>
<dbReference type="PANTHER" id="PTHR43196:SF2">
    <property type="entry name" value="PHOSPHOADENOSINE PHOSPHOSULFATE REDUCTASE"/>
    <property type="match status" value="1"/>
</dbReference>
<dbReference type="AlphaFoldDB" id="A0A372IK39"/>
<sequence length="281" mass="32399">MSQLLYIGGFSGGIDSQAAARFMLNRYGAACVILVNSDAGGNEHPLTIEHIGWYSEHVHPVVRIQAIVRDMWMDVDTAAERGFDPNEPLTFVRMAEIRGIFPSRKRQFCTDKLKLQPIRRWLRAAYPDGNYARFSGVRRDESLARADRQWLEWDDFYDCELFNPVYDWSKQMCFDYVRLHKEQINPLYSLGFTRVGCAPCINSGKDDVLNWATRFPEMIDKVRAWEQQVGRTFFAPCVPGMVINWIDDVVAWSKTDHGGRQSNLFRILPPPACESRYGLCE</sequence>
<protein>
    <recommendedName>
        <fullName evidence="1">Phosphoadenosine phosphosulphate reductase domain-containing protein</fullName>
    </recommendedName>
</protein>
<dbReference type="Proteomes" id="UP000264702">
    <property type="component" value="Unassembled WGS sequence"/>
</dbReference>
<proteinExistence type="predicted"/>
<evidence type="ECO:0000259" key="1">
    <source>
        <dbReference type="Pfam" id="PF01507"/>
    </source>
</evidence>
<dbReference type="Pfam" id="PF01507">
    <property type="entry name" value="PAPS_reduct"/>
    <property type="match status" value="1"/>
</dbReference>
<dbReference type="PANTHER" id="PTHR43196">
    <property type="entry name" value="SULFATE ADENYLYLTRANSFERASE SUBUNIT 2"/>
    <property type="match status" value="1"/>
</dbReference>
<dbReference type="GO" id="GO:0003824">
    <property type="term" value="F:catalytic activity"/>
    <property type="evidence" value="ECO:0007669"/>
    <property type="project" value="InterPro"/>
</dbReference>